<dbReference type="InterPro" id="IPR002816">
    <property type="entry name" value="TraB/PrgY/GumN_fam"/>
</dbReference>
<protein>
    <recommendedName>
        <fullName evidence="2">TraB family protein</fullName>
    </recommendedName>
</protein>
<sequence>MPLPESVTLLEQDEKKYYLVGTAHVSAQSITDVEQVIREVRPDSVCVELCKARFEALTDEDRWSKLDIFKVIREGKMLFLL</sequence>
<dbReference type="PANTHER" id="PTHR21530">
    <property type="entry name" value="PHEROMONE SHUTDOWN PROTEIN"/>
    <property type="match status" value="1"/>
</dbReference>
<reference evidence="1" key="1">
    <citation type="submission" date="2018-05" db="EMBL/GenBank/DDBJ databases">
        <authorList>
            <person name="Lanie J.A."/>
            <person name="Ng W.-L."/>
            <person name="Kazmierczak K.M."/>
            <person name="Andrzejewski T.M."/>
            <person name="Davidsen T.M."/>
            <person name="Wayne K.J."/>
            <person name="Tettelin H."/>
            <person name="Glass J.I."/>
            <person name="Rusch D."/>
            <person name="Podicherti R."/>
            <person name="Tsui H.-C.T."/>
            <person name="Winkler M.E."/>
        </authorList>
    </citation>
    <scope>NUCLEOTIDE SEQUENCE</scope>
</reference>
<name>A0A383B1R8_9ZZZZ</name>
<dbReference type="InterPro" id="IPR046345">
    <property type="entry name" value="TraB_PrgY-like"/>
</dbReference>
<accession>A0A383B1R8</accession>
<dbReference type="AlphaFoldDB" id="A0A383B1R8"/>
<organism evidence="1">
    <name type="scientific">marine metagenome</name>
    <dbReference type="NCBI Taxonomy" id="408172"/>
    <lineage>
        <taxon>unclassified sequences</taxon>
        <taxon>metagenomes</taxon>
        <taxon>ecological metagenomes</taxon>
    </lineage>
</organism>
<dbReference type="EMBL" id="UINC01196665">
    <property type="protein sequence ID" value="SVE13773.1"/>
    <property type="molecule type" value="Genomic_DNA"/>
</dbReference>
<proteinExistence type="predicted"/>
<dbReference type="Pfam" id="PF01963">
    <property type="entry name" value="TraB_PrgY_gumN"/>
    <property type="match status" value="1"/>
</dbReference>
<evidence type="ECO:0008006" key="2">
    <source>
        <dbReference type="Google" id="ProtNLM"/>
    </source>
</evidence>
<evidence type="ECO:0000313" key="1">
    <source>
        <dbReference type="EMBL" id="SVE13773.1"/>
    </source>
</evidence>
<dbReference type="PANTHER" id="PTHR21530:SF7">
    <property type="entry name" value="TRAB DOMAIN-CONTAINING PROTEIN"/>
    <property type="match status" value="1"/>
</dbReference>
<gene>
    <name evidence="1" type="ORF">METZ01_LOCUS466627</name>
</gene>
<feature type="non-terminal residue" evidence="1">
    <location>
        <position position="81"/>
    </location>
</feature>
<dbReference type="CDD" id="cd14726">
    <property type="entry name" value="TraB_PrgY-like"/>
    <property type="match status" value="1"/>
</dbReference>